<reference evidence="2 3" key="1">
    <citation type="submission" date="2018-06" db="EMBL/GenBank/DDBJ databases">
        <title>Uncovering a Universe of Circular DNA Viruses in Animal Metagenomes.</title>
        <authorList>
            <person name="Tisza M."/>
            <person name="Buck C."/>
            <person name="Pastrana D."/>
            <person name="Welch N."/>
            <person name="Peretti A."/>
        </authorList>
    </citation>
    <scope>NUCLEOTIDE SEQUENCE [LARGE SCALE GENOMIC DNA]</scope>
    <source>
        <strain evidence="2">Ctcc615</strain>
    </source>
</reference>
<name>A0A345BNY3_9CAUD</name>
<dbReference type="GeneID" id="65114778"/>
<sequence length="207" mass="23797">MDELKTVNDIVSDAVKNSSYVTVLISSSVFILYTLIVKIVDLYKSKDKSKPLLEMASAVKEVSENVVKLNQVLDKTIQNAEQKETDRIVDVIINSFLKFKSVILDQCIDTILHNHIDANKESIKQNIYKTVSTEYYKLYSTFSAYEHDSIVVSTKIKEEWIEEVTKECIVIIYNGTDSLNRIRQLNHKLGLVAEEYSIYIKNKILNH</sequence>
<keyword evidence="1" id="KW-0812">Transmembrane</keyword>
<keyword evidence="3" id="KW-1185">Reference proteome</keyword>
<dbReference type="EMBL" id="MH552500">
    <property type="protein sequence ID" value="AXF52154.1"/>
    <property type="molecule type" value="Genomic_DNA"/>
</dbReference>
<dbReference type="Proteomes" id="UP000257457">
    <property type="component" value="Segment"/>
</dbReference>
<evidence type="ECO:0000313" key="2">
    <source>
        <dbReference type="EMBL" id="AXF52154.1"/>
    </source>
</evidence>
<evidence type="ECO:0000313" key="3">
    <source>
        <dbReference type="Proteomes" id="UP000257457"/>
    </source>
</evidence>
<dbReference type="RefSeq" id="YP_010097116.1">
    <property type="nucleotide sequence ID" value="NC_055756.1"/>
</dbReference>
<evidence type="ECO:0000256" key="1">
    <source>
        <dbReference type="SAM" id="Phobius"/>
    </source>
</evidence>
<keyword evidence="1" id="KW-0472">Membrane</keyword>
<organism evidence="2 3">
    <name type="scientific">crAssphage sp. isolate ctcc615</name>
    <dbReference type="NCBI Taxonomy" id="2989853"/>
    <lineage>
        <taxon>Viruses</taxon>
        <taxon>Duplodnaviria</taxon>
        <taxon>Heunggongvirae</taxon>
        <taxon>Uroviricota</taxon>
        <taxon>Caudoviricetes</taxon>
        <taxon>Crassvirales</taxon>
        <taxon>Intestiviridae</taxon>
        <taxon>Obtuvirinae</taxon>
        <taxon>Wotdevirus</taxon>
        <taxon>Wotdevirus murinus</taxon>
    </lineage>
</organism>
<accession>A0A345BNY3</accession>
<proteinExistence type="predicted"/>
<protein>
    <submittedName>
        <fullName evidence="2">Uncharacterized protein</fullName>
    </submittedName>
</protein>
<feature type="transmembrane region" description="Helical" evidence="1">
    <location>
        <begin position="20"/>
        <end position="40"/>
    </location>
</feature>
<keyword evidence="1" id="KW-1133">Transmembrane helix</keyword>